<evidence type="ECO:0000313" key="1">
    <source>
        <dbReference type="EMBL" id="OWJ63736.1"/>
    </source>
</evidence>
<dbReference type="OrthoDB" id="7851523at2"/>
<dbReference type="Proteomes" id="UP000196655">
    <property type="component" value="Unassembled WGS sequence"/>
</dbReference>
<reference evidence="2" key="1">
    <citation type="submission" date="2017-05" db="EMBL/GenBank/DDBJ databases">
        <authorList>
            <person name="Macchi M."/>
            <person name="Festa S."/>
            <person name="Coppotelli B.M."/>
            <person name="Morelli I.S."/>
        </authorList>
    </citation>
    <scope>NUCLEOTIDE SEQUENCE [LARGE SCALE GENOMIC DNA]</scope>
    <source>
        <strain evidence="2">I</strain>
    </source>
</reference>
<name>A0A211ZEX3_9PROT</name>
<dbReference type="RefSeq" id="WP_088155298.1">
    <property type="nucleotide sequence ID" value="NZ_NHON01000081.1"/>
</dbReference>
<accession>A0A211ZEX3</accession>
<dbReference type="AlphaFoldDB" id="A0A211ZEX3"/>
<sequence>MRLRLARALGTHKSFLSQITNPDDPTPIPVRHLPQLFDLCHFTRDEQNFFMSAYKAAHPRHAGAMAARTATRAGRTKTLKIEIPVVDDPARQRAIEAFVQEFAKKLTGLL</sequence>
<protein>
    <submittedName>
        <fullName evidence="1">Uncharacterized protein</fullName>
    </submittedName>
</protein>
<keyword evidence="2" id="KW-1185">Reference proteome</keyword>
<proteinExistence type="predicted"/>
<comment type="caution">
    <text evidence="1">The sequence shown here is derived from an EMBL/GenBank/DDBJ whole genome shotgun (WGS) entry which is preliminary data.</text>
</comment>
<gene>
    <name evidence="1" type="ORF">BWR60_28240</name>
</gene>
<evidence type="ECO:0000313" key="2">
    <source>
        <dbReference type="Proteomes" id="UP000196655"/>
    </source>
</evidence>
<organism evidence="1 2">
    <name type="scientific">Inquilinus limosus</name>
    <dbReference type="NCBI Taxonomy" id="171674"/>
    <lineage>
        <taxon>Bacteria</taxon>
        <taxon>Pseudomonadati</taxon>
        <taxon>Pseudomonadota</taxon>
        <taxon>Alphaproteobacteria</taxon>
        <taxon>Rhodospirillales</taxon>
        <taxon>Rhodospirillaceae</taxon>
        <taxon>Inquilinus</taxon>
    </lineage>
</organism>
<dbReference type="EMBL" id="NHON01000081">
    <property type="protein sequence ID" value="OWJ63736.1"/>
    <property type="molecule type" value="Genomic_DNA"/>
</dbReference>